<dbReference type="PANTHER" id="PTHR42905:SF7">
    <property type="entry name" value="PHOSPHOENOLPYRUVATE PHOSPHOMUTASE"/>
    <property type="match status" value="1"/>
</dbReference>
<dbReference type="PANTHER" id="PTHR42905">
    <property type="entry name" value="PHOSPHOENOLPYRUVATE CARBOXYLASE"/>
    <property type="match status" value="1"/>
</dbReference>
<dbReference type="EC" id="5.4.2.9" evidence="2"/>
<dbReference type="InterPro" id="IPR012698">
    <property type="entry name" value="PEnolPyrv_PMutase_core"/>
</dbReference>
<reference evidence="5" key="1">
    <citation type="submission" date="2018-05" db="EMBL/GenBank/DDBJ databases">
        <title>Azospirillum thermophila sp. nov., a novel isolated from hot spring.</title>
        <authorList>
            <person name="Zhao Z."/>
        </authorList>
    </citation>
    <scope>NUCLEOTIDE SEQUENCE [LARGE SCALE GENOMIC DNA]</scope>
    <source>
        <strain evidence="5">CFH 70021</strain>
        <plasmid evidence="5">unnamed3</plasmid>
    </source>
</reference>
<accession>A0A2S2CZE3</accession>
<keyword evidence="4" id="KW-0670">Pyruvate</keyword>
<dbReference type="InterPro" id="IPR040442">
    <property type="entry name" value="Pyrv_kinase-like_dom_sf"/>
</dbReference>
<dbReference type="Proteomes" id="UP000245629">
    <property type="component" value="Plasmid unnamed3"/>
</dbReference>
<dbReference type="OrthoDB" id="9771433at2"/>
<dbReference type="AlphaFoldDB" id="A0A2S2CZE3"/>
<evidence type="ECO:0000256" key="2">
    <source>
        <dbReference type="ARBA" id="ARBA00024063"/>
    </source>
</evidence>
<organism evidence="4 5">
    <name type="scientific">Azospirillum thermophilum</name>
    <dbReference type="NCBI Taxonomy" id="2202148"/>
    <lineage>
        <taxon>Bacteria</taxon>
        <taxon>Pseudomonadati</taxon>
        <taxon>Pseudomonadota</taxon>
        <taxon>Alphaproteobacteria</taxon>
        <taxon>Rhodospirillales</taxon>
        <taxon>Azospirillaceae</taxon>
        <taxon>Azospirillum</taxon>
    </lineage>
</organism>
<dbReference type="SUPFAM" id="SSF51621">
    <property type="entry name" value="Phosphoenolpyruvate/pyruvate domain"/>
    <property type="match status" value="1"/>
</dbReference>
<dbReference type="EMBL" id="CP029358">
    <property type="protein sequence ID" value="AWK89871.1"/>
    <property type="molecule type" value="Genomic_DNA"/>
</dbReference>
<name>A0A2S2CZE3_9PROT</name>
<dbReference type="NCBIfam" id="TIGR02320">
    <property type="entry name" value="PEP_mutase"/>
    <property type="match status" value="1"/>
</dbReference>
<evidence type="ECO:0000313" key="4">
    <source>
        <dbReference type="EMBL" id="AWK89871.1"/>
    </source>
</evidence>
<dbReference type="CDD" id="cd00377">
    <property type="entry name" value="ICL_PEPM"/>
    <property type="match status" value="1"/>
</dbReference>
<dbReference type="Pfam" id="PF13714">
    <property type="entry name" value="PEP_mutase"/>
    <property type="match status" value="1"/>
</dbReference>
<evidence type="ECO:0000313" key="5">
    <source>
        <dbReference type="Proteomes" id="UP000245629"/>
    </source>
</evidence>
<gene>
    <name evidence="4" type="primary">aepX</name>
    <name evidence="4" type="ORF">DEW08_28020</name>
</gene>
<keyword evidence="4" id="KW-0614">Plasmid</keyword>
<keyword evidence="5" id="KW-1185">Reference proteome</keyword>
<dbReference type="Gene3D" id="3.20.20.60">
    <property type="entry name" value="Phosphoenolpyruvate-binding domains"/>
    <property type="match status" value="1"/>
</dbReference>
<dbReference type="KEGG" id="azz:DEW08_28020"/>
<comment type="similarity">
    <text evidence="3">Belongs to the isocitrate lyase/PEP mutase superfamily. PEP mutase family.</text>
</comment>
<dbReference type="GO" id="GO:0050188">
    <property type="term" value="F:phosphoenolpyruvate mutase activity"/>
    <property type="evidence" value="ECO:0007669"/>
    <property type="project" value="UniProtKB-EC"/>
</dbReference>
<dbReference type="InterPro" id="IPR015813">
    <property type="entry name" value="Pyrv/PenolPyrv_kinase-like_dom"/>
</dbReference>
<sequence length="289" mass="32178">MKKTENLRRILTCDDLSFIMEAHSALSARIAEESGFEALWASGLSISASLGLSDRNEASWTQVLDIVEFMADHTKVPILLDGDTGYGNFNNVRRLVRKLSQRGVAGVCLEDKVFPKMNSFIGAEHGLATIGEFCGKLRAAKDSRQDPDFCIVARVEALISGCSMEEALARADAYSEAGADAILIHSKKSDGQEILEFCRRWNRRCPIVIVPTKYYRIPTSVFRDAGVSCVIWANHSLRASISAIRSITRKIHRQQAVADVEHEIASLDDVFFLTNEFEVQEAERKYLAC</sequence>
<protein>
    <recommendedName>
        <fullName evidence="2">phosphoenolpyruvate mutase</fullName>
        <ecNumber evidence="2">5.4.2.9</ecNumber>
    </recommendedName>
</protein>
<proteinExistence type="inferred from homology"/>
<evidence type="ECO:0000256" key="3">
    <source>
        <dbReference type="ARBA" id="ARBA00038455"/>
    </source>
</evidence>
<dbReference type="InterPro" id="IPR039556">
    <property type="entry name" value="ICL/PEPM"/>
</dbReference>
<keyword evidence="1" id="KW-0413">Isomerase</keyword>
<geneLocation type="plasmid" evidence="4 5">
    <name>unnamed3</name>
</geneLocation>
<evidence type="ECO:0000256" key="1">
    <source>
        <dbReference type="ARBA" id="ARBA00023235"/>
    </source>
</evidence>